<evidence type="ECO:0000256" key="1">
    <source>
        <dbReference type="SAM" id="MobiDB-lite"/>
    </source>
</evidence>
<evidence type="ECO:0000313" key="4">
    <source>
        <dbReference type="RefSeq" id="XP_027337114.1"/>
    </source>
</evidence>
<dbReference type="Pfam" id="PF03732">
    <property type="entry name" value="Retrotrans_gag"/>
    <property type="match status" value="1"/>
</dbReference>
<dbReference type="AlphaFoldDB" id="A0A8B8K0X9"/>
<feature type="region of interest" description="Disordered" evidence="1">
    <location>
        <begin position="1"/>
        <end position="23"/>
    </location>
</feature>
<keyword evidence="3" id="KW-1185">Reference proteome</keyword>
<proteinExistence type="predicted"/>
<dbReference type="GeneID" id="113850769"/>
<reference evidence="4" key="2">
    <citation type="submission" date="2025-08" db="UniProtKB">
        <authorList>
            <consortium name="RefSeq"/>
        </authorList>
    </citation>
    <scope>IDENTIFICATION</scope>
    <source>
        <tissue evidence="4">Young leaves</tissue>
    </source>
</reference>
<evidence type="ECO:0000259" key="2">
    <source>
        <dbReference type="Pfam" id="PF03732"/>
    </source>
</evidence>
<dbReference type="InterPro" id="IPR005162">
    <property type="entry name" value="Retrotrans_gag_dom"/>
</dbReference>
<dbReference type="KEGG" id="aprc:113850769"/>
<accession>A0A8B8K0X9</accession>
<evidence type="ECO:0000313" key="3">
    <source>
        <dbReference type="Proteomes" id="UP000694853"/>
    </source>
</evidence>
<gene>
    <name evidence="4" type="primary">LOC113850769</name>
</gene>
<sequence length="164" mass="19163">MAGKGIGVKGTNDLMEHEPPKFEGGFNPEGAQRWVASMEKIFHAIGCQEEHKVNYATYMLCGEDEDWWRFASQTLPQEGGYIQWETFNVIFLGNYFPQDLKKQKAREFLKLKQGSMTVGEYATKFQELMKYWPHYQHKDGEEDLCAQFEHRLRPDIRAVVICFN</sequence>
<dbReference type="Proteomes" id="UP000694853">
    <property type="component" value="Unplaced"/>
</dbReference>
<feature type="domain" description="Retrotransposon gag" evidence="2">
    <location>
        <begin position="55"/>
        <end position="148"/>
    </location>
</feature>
<organism evidence="3 4">
    <name type="scientific">Abrus precatorius</name>
    <name type="common">Indian licorice</name>
    <name type="synonym">Glycine abrus</name>
    <dbReference type="NCBI Taxonomy" id="3816"/>
    <lineage>
        <taxon>Eukaryota</taxon>
        <taxon>Viridiplantae</taxon>
        <taxon>Streptophyta</taxon>
        <taxon>Embryophyta</taxon>
        <taxon>Tracheophyta</taxon>
        <taxon>Spermatophyta</taxon>
        <taxon>Magnoliopsida</taxon>
        <taxon>eudicotyledons</taxon>
        <taxon>Gunneridae</taxon>
        <taxon>Pentapetalae</taxon>
        <taxon>rosids</taxon>
        <taxon>fabids</taxon>
        <taxon>Fabales</taxon>
        <taxon>Fabaceae</taxon>
        <taxon>Papilionoideae</taxon>
        <taxon>50 kb inversion clade</taxon>
        <taxon>NPAAA clade</taxon>
        <taxon>indigoferoid/millettioid clade</taxon>
        <taxon>Abreae</taxon>
        <taxon>Abrus</taxon>
    </lineage>
</organism>
<reference evidence="3" key="1">
    <citation type="journal article" date="2019" name="Toxins">
        <title>Detection of Abrin-Like and Prepropulchellin-Like Toxin Genes and Transcripts Using Whole Genome Sequencing and Full-Length Transcript Sequencing of Abrus precatorius.</title>
        <authorList>
            <person name="Hovde B.T."/>
            <person name="Daligault H.E."/>
            <person name="Hanschen E.R."/>
            <person name="Kunde Y.A."/>
            <person name="Johnson M.B."/>
            <person name="Starkenburg S.R."/>
            <person name="Johnson S.L."/>
        </authorList>
    </citation>
    <scope>NUCLEOTIDE SEQUENCE [LARGE SCALE GENOMIC DNA]</scope>
</reference>
<protein>
    <submittedName>
        <fullName evidence="4">Uncharacterized protein LOC113850769</fullName>
    </submittedName>
</protein>
<dbReference type="RefSeq" id="XP_027337114.1">
    <property type="nucleotide sequence ID" value="XM_027481313.1"/>
</dbReference>
<dbReference type="OrthoDB" id="1936908at2759"/>
<name>A0A8B8K0X9_ABRPR</name>